<evidence type="ECO:0000256" key="5">
    <source>
        <dbReference type="RuleBase" id="RU003869"/>
    </source>
</evidence>
<evidence type="ECO:0000259" key="7">
    <source>
        <dbReference type="Pfam" id="PF00347"/>
    </source>
</evidence>
<dbReference type="PROSITE" id="PS00525">
    <property type="entry name" value="RIBOSOMAL_L6_1"/>
    <property type="match status" value="1"/>
</dbReference>
<keyword evidence="6" id="KW-0694">RNA-binding</keyword>
<comment type="similarity">
    <text evidence="5">Belongs to the universal ribosomal protein uL6 family.</text>
</comment>
<evidence type="ECO:0000256" key="1">
    <source>
        <dbReference type="ARBA" id="ARBA00022980"/>
    </source>
</evidence>
<keyword evidence="1 5" id="KW-0689">Ribosomal protein</keyword>
<dbReference type="OrthoDB" id="9805007at2"/>
<evidence type="ECO:0000313" key="8">
    <source>
        <dbReference type="EMBL" id="RZI46261.1"/>
    </source>
</evidence>
<evidence type="ECO:0000313" key="9">
    <source>
        <dbReference type="Proteomes" id="UP000293550"/>
    </source>
</evidence>
<dbReference type="SUPFAM" id="SSF56053">
    <property type="entry name" value="Ribosomal protein L6"/>
    <property type="match status" value="2"/>
</dbReference>
<dbReference type="PANTHER" id="PTHR11655:SF14">
    <property type="entry name" value="LARGE RIBOSOMAL SUBUNIT PROTEIN UL6M"/>
    <property type="match status" value="1"/>
</dbReference>
<gene>
    <name evidence="8" type="ORF">EQU50_04825</name>
</gene>
<name>A0A4Q7DH64_9PROT</name>
<sequence length="177" mass="19197">MSRVGKSEIVVPNSVTWSQAGQTLSFKGKLGAGEYSLPEVILLEKTDNGIKLVPANEQTSTRRIWGTTQRNVQNIVKGIDNGFTLNIDLVGVGYKAAVAGSKLTMQLGFSHDVVFDIPSDLTIKCEKPTSIAITGASKQRVGQIGAVLCSHRPPEPYKGKGMIRQNEFVVRKEGKKK</sequence>
<dbReference type="GO" id="GO:0022625">
    <property type="term" value="C:cytosolic large ribosomal subunit"/>
    <property type="evidence" value="ECO:0007669"/>
    <property type="project" value="UniProtKB-UniRule"/>
</dbReference>
<dbReference type="Gene3D" id="3.90.930.12">
    <property type="entry name" value="Ribosomal protein L6, alpha-beta domain"/>
    <property type="match status" value="2"/>
</dbReference>
<dbReference type="Proteomes" id="UP000293550">
    <property type="component" value="Unassembled WGS sequence"/>
</dbReference>
<dbReference type="InterPro" id="IPR019906">
    <property type="entry name" value="Ribosomal_uL6_bac-type"/>
</dbReference>
<keyword evidence="6" id="KW-0699">rRNA-binding</keyword>
<organism evidence="8 9">
    <name type="scientific">Candidatus Finniella inopinata</name>
    <dbReference type="NCBI Taxonomy" id="1696036"/>
    <lineage>
        <taxon>Bacteria</taxon>
        <taxon>Pseudomonadati</taxon>
        <taxon>Pseudomonadota</taxon>
        <taxon>Alphaproteobacteria</taxon>
        <taxon>Holosporales</taxon>
        <taxon>Candidatus Paracaedibacteraceae</taxon>
        <taxon>Candidatus Finniella</taxon>
    </lineage>
</organism>
<evidence type="ECO:0000256" key="4">
    <source>
        <dbReference type="NCBIfam" id="TIGR03654"/>
    </source>
</evidence>
<dbReference type="EMBL" id="SCFB01000005">
    <property type="protein sequence ID" value="RZI46261.1"/>
    <property type="molecule type" value="Genomic_DNA"/>
</dbReference>
<dbReference type="RefSeq" id="WP_130154012.1">
    <property type="nucleotide sequence ID" value="NZ_SCFB01000005.1"/>
</dbReference>
<evidence type="ECO:0000256" key="3">
    <source>
        <dbReference type="ARBA" id="ARBA00035454"/>
    </source>
</evidence>
<dbReference type="NCBIfam" id="TIGR03654">
    <property type="entry name" value="L6_bact"/>
    <property type="match status" value="1"/>
</dbReference>
<dbReference type="Pfam" id="PF00347">
    <property type="entry name" value="Ribosomal_L6"/>
    <property type="match status" value="1"/>
</dbReference>
<dbReference type="InterPro" id="IPR020040">
    <property type="entry name" value="Ribosomal_uL6_a/b-dom"/>
</dbReference>
<dbReference type="InterPro" id="IPR002358">
    <property type="entry name" value="Ribosomal_uL6_CS"/>
</dbReference>
<feature type="domain" description="Large ribosomal subunit protein uL6 alpha-beta" evidence="7">
    <location>
        <begin position="90"/>
        <end position="161"/>
    </location>
</feature>
<dbReference type="GO" id="GO:0019843">
    <property type="term" value="F:rRNA binding"/>
    <property type="evidence" value="ECO:0007669"/>
    <property type="project" value="UniProtKB-UniRule"/>
</dbReference>
<dbReference type="InterPro" id="IPR036789">
    <property type="entry name" value="Ribosomal_uL6-like_a/b-dom_sf"/>
</dbReference>
<accession>A0A4Q7DH64</accession>
<dbReference type="GO" id="GO:0003735">
    <property type="term" value="F:structural constituent of ribosome"/>
    <property type="evidence" value="ECO:0007669"/>
    <property type="project" value="UniProtKB-UniRule"/>
</dbReference>
<protein>
    <recommendedName>
        <fullName evidence="3 4">50S ribosomal protein L6</fullName>
    </recommendedName>
</protein>
<keyword evidence="9" id="KW-1185">Reference proteome</keyword>
<dbReference type="InterPro" id="IPR000702">
    <property type="entry name" value="Ribosomal_uL6-like"/>
</dbReference>
<proteinExistence type="inferred from homology"/>
<dbReference type="PIRSF" id="PIRSF002162">
    <property type="entry name" value="Ribosomal_L6"/>
    <property type="match status" value="1"/>
</dbReference>
<reference evidence="8 9" key="1">
    <citation type="submission" date="2018-10" db="EMBL/GenBank/DDBJ databases">
        <title>An updated phylogeny of the Alphaproteobacteria reveals that the parasitic Rickettsiales and Holosporales have independent origins.</title>
        <authorList>
            <person name="Munoz-Gomez S.A."/>
            <person name="Hess S."/>
            <person name="Burger G."/>
            <person name="Lang B.F."/>
            <person name="Susko E."/>
            <person name="Slamovits C.H."/>
            <person name="Roger A.J."/>
        </authorList>
    </citation>
    <scope>NUCLEOTIDE SEQUENCE [LARGE SCALE GENOMIC DNA]</scope>
    <source>
        <strain evidence="8">HOLO01</strain>
    </source>
</reference>
<evidence type="ECO:0000256" key="2">
    <source>
        <dbReference type="ARBA" id="ARBA00023274"/>
    </source>
</evidence>
<dbReference type="PANTHER" id="PTHR11655">
    <property type="entry name" value="60S/50S RIBOSOMAL PROTEIN L6/L9"/>
    <property type="match status" value="1"/>
</dbReference>
<dbReference type="GO" id="GO:0002181">
    <property type="term" value="P:cytoplasmic translation"/>
    <property type="evidence" value="ECO:0007669"/>
    <property type="project" value="TreeGrafter"/>
</dbReference>
<keyword evidence="2 5" id="KW-0687">Ribonucleoprotein</keyword>
<dbReference type="AlphaFoldDB" id="A0A4Q7DH64"/>
<dbReference type="PRINTS" id="PR00059">
    <property type="entry name" value="RIBOSOMALL6"/>
</dbReference>
<evidence type="ECO:0000256" key="6">
    <source>
        <dbReference type="RuleBase" id="RU003870"/>
    </source>
</evidence>
<comment type="caution">
    <text evidence="8">The sequence shown here is derived from an EMBL/GenBank/DDBJ whole genome shotgun (WGS) entry which is preliminary data.</text>
</comment>
<comment type="function">
    <text evidence="6">This protein binds to the 23S rRNA, and is important in its secondary structure. It is located near the subunit interface in the base of the L7/L12 stalk, and near the tRNA binding site of the peptidyltransferase center.</text>
</comment>